<dbReference type="EMBL" id="KV014938">
    <property type="protein sequence ID" value="KZV21124.1"/>
    <property type="molecule type" value="Genomic_DNA"/>
</dbReference>
<sequence>MANDSMEDEVFDFSNDKFTREELISALNEMVNEYKILSQTFEEVKAENRSLKNSSEEPSTDQLGESDSLETEIIKLKTENESLRMKIEELTSDNNELNYLVSSWQKSSASLNKITDNQKSMNDISGVGFGFGKNYIGETSTQSNLAGDKFNKMNFVKSSVAHNINESIEYNDQISGKMNQEGKNGIGRNLVECDEEKIEKSAEALFQQIESLKEIGRCIKVIPLKKFKTTALKVFLGVTFLATRAWLRPVSQGNRHFTIGRNNFRRTAAAFTGGGGVRFEERGRWLLMLGKSHSPKSSSHAQHIELSIIDSSCKNQLVVVSVLYGPFNPYIPIRSTTIGKSRVAKDPIAMRTSWRSNSDIASVTRVSMTFRVVRTNQYNQDLGLIHSTNGNHLESPNEGSSIDHQVTIYLHDQNITMFPTNETWYFASQILVSSSGDLILILTAQSTRNMFRIHSDY</sequence>
<name>A0A2Z7AHF1_9LAMI</name>
<evidence type="ECO:0000256" key="1">
    <source>
        <dbReference type="SAM" id="MobiDB-lite"/>
    </source>
</evidence>
<evidence type="ECO:0000313" key="2">
    <source>
        <dbReference type="EMBL" id="KZV21124.1"/>
    </source>
</evidence>
<keyword evidence="3" id="KW-1185">Reference proteome</keyword>
<dbReference type="Proteomes" id="UP000250235">
    <property type="component" value="Unassembled WGS sequence"/>
</dbReference>
<evidence type="ECO:0000313" key="3">
    <source>
        <dbReference type="Proteomes" id="UP000250235"/>
    </source>
</evidence>
<protein>
    <submittedName>
        <fullName evidence="2">Uncharacterized protein</fullName>
    </submittedName>
</protein>
<reference evidence="2 3" key="1">
    <citation type="journal article" date="2015" name="Proc. Natl. Acad. Sci. U.S.A.">
        <title>The resurrection genome of Boea hygrometrica: A blueprint for survival of dehydration.</title>
        <authorList>
            <person name="Xiao L."/>
            <person name="Yang G."/>
            <person name="Zhang L."/>
            <person name="Yang X."/>
            <person name="Zhao S."/>
            <person name="Ji Z."/>
            <person name="Zhou Q."/>
            <person name="Hu M."/>
            <person name="Wang Y."/>
            <person name="Chen M."/>
            <person name="Xu Y."/>
            <person name="Jin H."/>
            <person name="Xiao X."/>
            <person name="Hu G."/>
            <person name="Bao F."/>
            <person name="Hu Y."/>
            <person name="Wan P."/>
            <person name="Li L."/>
            <person name="Deng X."/>
            <person name="Kuang T."/>
            <person name="Xiang C."/>
            <person name="Zhu J.K."/>
            <person name="Oliver M.J."/>
            <person name="He Y."/>
        </authorList>
    </citation>
    <scope>NUCLEOTIDE SEQUENCE [LARGE SCALE GENOMIC DNA]</scope>
    <source>
        <strain evidence="3">cv. XS01</strain>
    </source>
</reference>
<gene>
    <name evidence="2" type="ORF">F511_29161</name>
</gene>
<organism evidence="2 3">
    <name type="scientific">Dorcoceras hygrometricum</name>
    <dbReference type="NCBI Taxonomy" id="472368"/>
    <lineage>
        <taxon>Eukaryota</taxon>
        <taxon>Viridiplantae</taxon>
        <taxon>Streptophyta</taxon>
        <taxon>Embryophyta</taxon>
        <taxon>Tracheophyta</taxon>
        <taxon>Spermatophyta</taxon>
        <taxon>Magnoliopsida</taxon>
        <taxon>eudicotyledons</taxon>
        <taxon>Gunneridae</taxon>
        <taxon>Pentapetalae</taxon>
        <taxon>asterids</taxon>
        <taxon>lamiids</taxon>
        <taxon>Lamiales</taxon>
        <taxon>Gesneriaceae</taxon>
        <taxon>Didymocarpoideae</taxon>
        <taxon>Trichosporeae</taxon>
        <taxon>Loxocarpinae</taxon>
        <taxon>Dorcoceras</taxon>
    </lineage>
</organism>
<accession>A0A2Z7AHF1</accession>
<dbReference type="AlphaFoldDB" id="A0A2Z7AHF1"/>
<proteinExistence type="predicted"/>
<feature type="compositionally biased region" description="Polar residues" evidence="1">
    <location>
        <begin position="51"/>
        <end position="65"/>
    </location>
</feature>
<feature type="region of interest" description="Disordered" evidence="1">
    <location>
        <begin position="48"/>
        <end position="69"/>
    </location>
</feature>